<name>A0A835Y5B3_9CHLO</name>
<comment type="caution">
    <text evidence="1">The sequence shown here is derived from an EMBL/GenBank/DDBJ whole genome shotgun (WGS) entry which is preliminary data.</text>
</comment>
<proteinExistence type="predicted"/>
<protein>
    <submittedName>
        <fullName evidence="1">Uncharacterized protein</fullName>
    </submittedName>
</protein>
<accession>A0A835Y5B3</accession>
<evidence type="ECO:0000313" key="2">
    <source>
        <dbReference type="Proteomes" id="UP000612055"/>
    </source>
</evidence>
<reference evidence="1" key="1">
    <citation type="journal article" date="2020" name="bioRxiv">
        <title>Comparative genomics of Chlamydomonas.</title>
        <authorList>
            <person name="Craig R.J."/>
            <person name="Hasan A.R."/>
            <person name="Ness R.W."/>
            <person name="Keightley P.D."/>
        </authorList>
    </citation>
    <scope>NUCLEOTIDE SEQUENCE</scope>
    <source>
        <strain evidence="1">CCAP 11/70</strain>
    </source>
</reference>
<keyword evidence="2" id="KW-1185">Reference proteome</keyword>
<sequence length="120" mass="13299">MFHAMTRRTADWWPLTFDISRSQSGLRVTTTAAPVTASELEQSLAETMAGDVVEEAAQRGEQERRDRLQAIMSPAPPQASGLGNHYGVTGWCPASMLSGLWSQLRSGVEMYKAWQLSWRG</sequence>
<dbReference type="AlphaFoldDB" id="A0A835Y5B3"/>
<dbReference type="Proteomes" id="UP000612055">
    <property type="component" value="Unassembled WGS sequence"/>
</dbReference>
<organism evidence="1 2">
    <name type="scientific">Edaphochlamys debaryana</name>
    <dbReference type="NCBI Taxonomy" id="47281"/>
    <lineage>
        <taxon>Eukaryota</taxon>
        <taxon>Viridiplantae</taxon>
        <taxon>Chlorophyta</taxon>
        <taxon>core chlorophytes</taxon>
        <taxon>Chlorophyceae</taxon>
        <taxon>CS clade</taxon>
        <taxon>Chlamydomonadales</taxon>
        <taxon>Chlamydomonadales incertae sedis</taxon>
        <taxon>Edaphochlamys</taxon>
    </lineage>
</organism>
<dbReference type="EMBL" id="JAEHOE010000025">
    <property type="protein sequence ID" value="KAG2495397.1"/>
    <property type="molecule type" value="Genomic_DNA"/>
</dbReference>
<dbReference type="OrthoDB" id="26525at2759"/>
<evidence type="ECO:0000313" key="1">
    <source>
        <dbReference type="EMBL" id="KAG2495397.1"/>
    </source>
</evidence>
<gene>
    <name evidence="1" type="ORF">HYH03_006664</name>
</gene>